<keyword evidence="1" id="KW-1185">Reference proteome</keyword>
<evidence type="ECO:0000313" key="1">
    <source>
        <dbReference type="Proteomes" id="UP000790787"/>
    </source>
</evidence>
<accession>A0AC58SNH7</accession>
<gene>
    <name evidence="2" type="primary">LOC142169193</name>
</gene>
<sequence>MEDYNAIRSWEDRPIGNTVQELEIMDFNNFIDDIALVEMRTSGRSFTWTNGHTYSKIDRALVNAEWMLQMPHLEVRLMDPVCSDHSSLSITFEDNEDKDPKLLKFLNQLTEHKDFLTIVSGAKEVSNGLNIMKDVCKRLKQVNQAMKDLNSA</sequence>
<proteinExistence type="predicted"/>
<organism evidence="1 2">
    <name type="scientific">Nicotiana tabacum</name>
    <name type="common">Common tobacco</name>
    <dbReference type="NCBI Taxonomy" id="4097"/>
    <lineage>
        <taxon>Eukaryota</taxon>
        <taxon>Viridiplantae</taxon>
        <taxon>Streptophyta</taxon>
        <taxon>Embryophyta</taxon>
        <taxon>Tracheophyta</taxon>
        <taxon>Spermatophyta</taxon>
        <taxon>Magnoliopsida</taxon>
        <taxon>eudicotyledons</taxon>
        <taxon>Gunneridae</taxon>
        <taxon>Pentapetalae</taxon>
        <taxon>asterids</taxon>
        <taxon>lamiids</taxon>
        <taxon>Solanales</taxon>
        <taxon>Solanaceae</taxon>
        <taxon>Nicotianoideae</taxon>
        <taxon>Nicotianeae</taxon>
        <taxon>Nicotiana</taxon>
    </lineage>
</organism>
<reference evidence="2" key="2">
    <citation type="submission" date="2025-08" db="UniProtKB">
        <authorList>
            <consortium name="RefSeq"/>
        </authorList>
    </citation>
    <scope>IDENTIFICATION</scope>
    <source>
        <tissue evidence="2">Leaf</tissue>
    </source>
</reference>
<dbReference type="RefSeq" id="XP_075086529.1">
    <property type="nucleotide sequence ID" value="XM_075230428.1"/>
</dbReference>
<name>A0AC58SNH7_TOBAC</name>
<reference evidence="1" key="1">
    <citation type="journal article" date="2014" name="Nat. Commun.">
        <title>The tobacco genome sequence and its comparison with those of tomato and potato.</title>
        <authorList>
            <person name="Sierro N."/>
            <person name="Battey J.N."/>
            <person name="Ouadi S."/>
            <person name="Bakaher N."/>
            <person name="Bovet L."/>
            <person name="Willig A."/>
            <person name="Goepfert S."/>
            <person name="Peitsch M.C."/>
            <person name="Ivanov N.V."/>
        </authorList>
    </citation>
    <scope>NUCLEOTIDE SEQUENCE [LARGE SCALE GENOMIC DNA]</scope>
</reference>
<evidence type="ECO:0000313" key="2">
    <source>
        <dbReference type="RefSeq" id="XP_075086529.1"/>
    </source>
</evidence>
<protein>
    <submittedName>
        <fullName evidence="2">Uncharacterized protein LOC142169193</fullName>
    </submittedName>
</protein>
<dbReference type="Proteomes" id="UP000790787">
    <property type="component" value="Chromosome 14"/>
</dbReference>